<dbReference type="CDD" id="cd12108">
    <property type="entry name" value="Hr-like"/>
    <property type="match status" value="1"/>
</dbReference>
<dbReference type="Gene3D" id="3.40.50.720">
    <property type="entry name" value="NAD(P)-binding Rossmann-like Domain"/>
    <property type="match status" value="1"/>
</dbReference>
<comment type="caution">
    <text evidence="2">The sequence shown here is derived from an EMBL/GenBank/DDBJ whole genome shotgun (WGS) entry which is preliminary data.</text>
</comment>
<dbReference type="Gene3D" id="1.20.120.520">
    <property type="entry name" value="nmb1532 protein domain like"/>
    <property type="match status" value="1"/>
</dbReference>
<sequence>MMAACLRDVDAIFMTIGTNSNKPDTRVTQDVSKVIVDALHTLRSERTAGSEFRPPTIVFLASTVTAESPTAHQPWPINRLIFNANYYVYMDHIAALAHLERELPWAPLIKASPAALVDDAASGFRLEPHGQSSLTCSYRDLAAAMIMMVEDPETDWVGMDPGIGVSTNARQVWYLAVDCGFRTSTVPSRRWRTLQAIFNRSAVMNVQRLSFVAEGCVPSLSSGQFMPSCPTSILWLVYLNSNSRTMAKRWADQPFLLIKKTGALSRKDLRPDHAAISMAQQMALAHNVILRSINAAVNQCCGVQPGTAEARDFLLFNQSVFEILKQHHDIEEEYMFGAIERLTGIPGIMDRNLLEHKDFEAGLEKFRKYVFETNADKYDGQTLKALLEGFGSTVEKHLHNEIPTLLELQDYDSSKLGEIAKELGRRFGGAGDKYRHAPLFIGCSDKTFVLDGQNIPFPPVPFFVPYIIKLFFEPRHAGSWRFNPSDSFGQPRPLRFLNSPGTNL</sequence>
<name>A0A2U3DQL5_PURLI</name>
<dbReference type="PANTHER" id="PTHR38048">
    <property type="entry name" value="EXPRESSED PROTEIN"/>
    <property type="match status" value="1"/>
</dbReference>
<dbReference type="InterPro" id="IPR012312">
    <property type="entry name" value="Hemerythrin-like"/>
</dbReference>
<accession>A0A2U3DQL5</accession>
<dbReference type="Proteomes" id="UP000245956">
    <property type="component" value="Unassembled WGS sequence"/>
</dbReference>
<gene>
    <name evidence="2" type="ORF">PCL_09566</name>
</gene>
<dbReference type="Pfam" id="PF01814">
    <property type="entry name" value="Hemerythrin"/>
    <property type="match status" value="1"/>
</dbReference>
<reference evidence="2 3" key="1">
    <citation type="journal article" date="2016" name="Front. Microbiol.">
        <title>Genome and transcriptome sequences reveal the specific parasitism of the nematophagous Purpureocillium lilacinum 36-1.</title>
        <authorList>
            <person name="Xie J."/>
            <person name="Li S."/>
            <person name="Mo C."/>
            <person name="Xiao X."/>
            <person name="Peng D."/>
            <person name="Wang G."/>
            <person name="Xiao Y."/>
        </authorList>
    </citation>
    <scope>NUCLEOTIDE SEQUENCE [LARGE SCALE GENOMIC DNA]</scope>
    <source>
        <strain evidence="2 3">36-1</strain>
    </source>
</reference>
<organism evidence="2 3">
    <name type="scientific">Purpureocillium lilacinum</name>
    <name type="common">Paecilomyces lilacinus</name>
    <dbReference type="NCBI Taxonomy" id="33203"/>
    <lineage>
        <taxon>Eukaryota</taxon>
        <taxon>Fungi</taxon>
        <taxon>Dikarya</taxon>
        <taxon>Ascomycota</taxon>
        <taxon>Pezizomycotina</taxon>
        <taxon>Sordariomycetes</taxon>
        <taxon>Hypocreomycetidae</taxon>
        <taxon>Hypocreales</taxon>
        <taxon>Ophiocordycipitaceae</taxon>
        <taxon>Purpureocillium</taxon>
    </lineage>
</organism>
<protein>
    <recommendedName>
        <fullName evidence="1">Hemerythrin-like domain-containing protein</fullName>
    </recommendedName>
</protein>
<dbReference type="InterPro" id="IPR053206">
    <property type="entry name" value="Dimeric_xanthone_biosynth"/>
</dbReference>
<dbReference type="PANTHER" id="PTHR38048:SF2">
    <property type="entry name" value="HEMERYTHRIN-LIKE DOMAIN-CONTAINING PROTEIN"/>
    <property type="match status" value="1"/>
</dbReference>
<dbReference type="AlphaFoldDB" id="A0A2U3DQL5"/>
<evidence type="ECO:0000313" key="3">
    <source>
        <dbReference type="Proteomes" id="UP000245956"/>
    </source>
</evidence>
<evidence type="ECO:0000259" key="1">
    <source>
        <dbReference type="Pfam" id="PF01814"/>
    </source>
</evidence>
<evidence type="ECO:0000313" key="2">
    <source>
        <dbReference type="EMBL" id="PWI64553.1"/>
    </source>
</evidence>
<feature type="domain" description="Hemerythrin-like" evidence="1">
    <location>
        <begin position="282"/>
        <end position="401"/>
    </location>
</feature>
<dbReference type="EMBL" id="LCWV01000055">
    <property type="protein sequence ID" value="PWI64553.1"/>
    <property type="molecule type" value="Genomic_DNA"/>
</dbReference>
<proteinExistence type="predicted"/>